<evidence type="ECO:0000313" key="2">
    <source>
        <dbReference type="WBParaSite" id="JU765_v2.g19807.t1"/>
    </source>
</evidence>
<accession>A0AC34QW10</accession>
<sequence>MDLVVKPIIMNNGETHQPLITDETLESRVVDMPSDEQNAQVKKKIIFGYSLGHVFNDMCASMWFTYLLLYLEKVVKMVSWRAGLLMLIGQATDAIATPIIGLISDSRILPHSIVKYGQRMPWHFVGFLLVAFSFPFVFNKCLLCDSSTKEAWEVVYYIPLIMAFQIGWASVQVNHLALIQTITTQESCRRTLSSSRLAAAVVANVTVYTVLYLFFRYDRGDELIGPADLSHFRNLALMVVAVGVVITFGFYYMVRDPPPEHYGVHDFVPPPITIGPCDYLKMPRFYTVGLIYMLSRLYGNFSQVYFPLYLTMTLGMGKLYLGLLPLLSYVFAFAVYSITTSRCVHDRIGKGTLLLCGGIMAIITTILLYLPLPKWTVFITAATLGIAQSMFLTSAFNFCHLLADKDAGSSAFIYGSMSFVDKLSNGIIFQIIEIINPSCNPNVDHKECAAFYKNIMVYIPGACAGILVAFSLYLVFRRLRIKIYFVQRQQNDQRLLLERNIDAD</sequence>
<dbReference type="WBParaSite" id="JU765_v2.g19807.t1">
    <property type="protein sequence ID" value="JU765_v2.g19807.t1"/>
    <property type="gene ID" value="JU765_v2.g19807"/>
</dbReference>
<name>A0AC34QW10_9BILA</name>
<dbReference type="Proteomes" id="UP000887576">
    <property type="component" value="Unplaced"/>
</dbReference>
<proteinExistence type="predicted"/>
<evidence type="ECO:0000313" key="1">
    <source>
        <dbReference type="Proteomes" id="UP000887576"/>
    </source>
</evidence>
<reference evidence="2" key="1">
    <citation type="submission" date="2022-11" db="UniProtKB">
        <authorList>
            <consortium name="WormBaseParasite"/>
        </authorList>
    </citation>
    <scope>IDENTIFICATION</scope>
</reference>
<organism evidence="1 2">
    <name type="scientific">Panagrolaimus sp. JU765</name>
    <dbReference type="NCBI Taxonomy" id="591449"/>
    <lineage>
        <taxon>Eukaryota</taxon>
        <taxon>Metazoa</taxon>
        <taxon>Ecdysozoa</taxon>
        <taxon>Nematoda</taxon>
        <taxon>Chromadorea</taxon>
        <taxon>Rhabditida</taxon>
        <taxon>Tylenchina</taxon>
        <taxon>Panagrolaimomorpha</taxon>
        <taxon>Panagrolaimoidea</taxon>
        <taxon>Panagrolaimidae</taxon>
        <taxon>Panagrolaimus</taxon>
    </lineage>
</organism>
<protein>
    <submittedName>
        <fullName evidence="2">Major facilitator superfamily domain-containing protein 12-like</fullName>
    </submittedName>
</protein>